<feature type="transmembrane region" description="Helical" evidence="1">
    <location>
        <begin position="391"/>
        <end position="409"/>
    </location>
</feature>
<dbReference type="EMBL" id="CP089982">
    <property type="protein sequence ID" value="WXA93960.1"/>
    <property type="molecule type" value="Genomic_DNA"/>
</dbReference>
<evidence type="ECO:0000313" key="3">
    <source>
        <dbReference type="Proteomes" id="UP001379533"/>
    </source>
</evidence>
<keyword evidence="1" id="KW-0472">Membrane</keyword>
<evidence type="ECO:0000313" key="2">
    <source>
        <dbReference type="EMBL" id="WXA93960.1"/>
    </source>
</evidence>
<gene>
    <name evidence="2" type="ORF">LZC95_46850</name>
</gene>
<keyword evidence="1" id="KW-1133">Transmembrane helix</keyword>
<protein>
    <submittedName>
        <fullName evidence="2">Uncharacterized protein</fullName>
    </submittedName>
</protein>
<keyword evidence="3" id="KW-1185">Reference proteome</keyword>
<proteinExistence type="predicted"/>
<evidence type="ECO:0000256" key="1">
    <source>
        <dbReference type="SAM" id="Phobius"/>
    </source>
</evidence>
<accession>A0ABZ2K5I1</accession>
<name>A0ABZ2K5I1_9BACT</name>
<reference evidence="2 3" key="1">
    <citation type="submission" date="2021-12" db="EMBL/GenBank/DDBJ databases">
        <title>Discovery of the Pendulisporaceae a myxobacterial family with distinct sporulation behavior and unique specialized metabolism.</title>
        <authorList>
            <person name="Garcia R."/>
            <person name="Popoff A."/>
            <person name="Bader C.D."/>
            <person name="Loehr J."/>
            <person name="Walesch S."/>
            <person name="Walt C."/>
            <person name="Boldt J."/>
            <person name="Bunk B."/>
            <person name="Haeckl F.J.F.P.J."/>
            <person name="Gunesch A.P."/>
            <person name="Birkelbach J."/>
            <person name="Nuebel U."/>
            <person name="Pietschmann T."/>
            <person name="Bach T."/>
            <person name="Mueller R."/>
        </authorList>
    </citation>
    <scope>NUCLEOTIDE SEQUENCE [LARGE SCALE GENOMIC DNA]</scope>
    <source>
        <strain evidence="2 3">MSr12523</strain>
    </source>
</reference>
<keyword evidence="1" id="KW-0812">Transmembrane</keyword>
<feature type="transmembrane region" description="Helical" evidence="1">
    <location>
        <begin position="430"/>
        <end position="452"/>
    </location>
</feature>
<dbReference type="Proteomes" id="UP001379533">
    <property type="component" value="Chromosome"/>
</dbReference>
<sequence>MKMNPRWERALLLCPPVITVVVIALGLRIGASQEARAARVYGAPPATGQHGLAWTIALMREDRGVKEPVPNEALRVSVTQQGGHGATWEGMTNADGVAEAWLALEGVAPGERLAAQVVSSRTGEDFAHGMVTVPPQRTDSIEERAPAFLAPSRRAGTIALDAVVIGRSLAAEFPSRVLVHATDATTGAGLANVRIAVEPEPGLESAAPTVRTCDNGWAEVSMIARAHVVGASFHAEEGKGKTVRAGDWYGAIPVAGGAFSVSLPEAGGSLSVRSPSPRPVAYVEIDDDKGRARGYALDLKVDGTGMRSASVPFPTDAPEKGFVIASGEPHGAETLSGATLAFPYVPPASPCDVRPALARMTARAFPRPVVLDGLGPVHMVAARARARGLRLALWTLLLAALVEGLLLLRHAKRGRIGFARLPPELIEGRVGSVAVGLGIGLLGFALLAALLLRSAS</sequence>
<organism evidence="2 3">
    <name type="scientific">Pendulispora brunnea</name>
    <dbReference type="NCBI Taxonomy" id="2905690"/>
    <lineage>
        <taxon>Bacteria</taxon>
        <taxon>Pseudomonadati</taxon>
        <taxon>Myxococcota</taxon>
        <taxon>Myxococcia</taxon>
        <taxon>Myxococcales</taxon>
        <taxon>Sorangiineae</taxon>
        <taxon>Pendulisporaceae</taxon>
        <taxon>Pendulispora</taxon>
    </lineage>
</organism>
<dbReference type="RefSeq" id="WP_394844562.1">
    <property type="nucleotide sequence ID" value="NZ_CP089982.1"/>
</dbReference>